<dbReference type="SUPFAM" id="SSF51110">
    <property type="entry name" value="alpha-D-mannose-specific plant lectins"/>
    <property type="match status" value="1"/>
</dbReference>
<dbReference type="EMBL" id="DF973749">
    <property type="protein sequence ID" value="GAU39217.1"/>
    <property type="molecule type" value="Genomic_DNA"/>
</dbReference>
<organism evidence="7 8">
    <name type="scientific">Trifolium subterraneum</name>
    <name type="common">Subterranean clover</name>
    <dbReference type="NCBI Taxonomy" id="3900"/>
    <lineage>
        <taxon>Eukaryota</taxon>
        <taxon>Viridiplantae</taxon>
        <taxon>Streptophyta</taxon>
        <taxon>Embryophyta</taxon>
        <taxon>Tracheophyta</taxon>
        <taxon>Spermatophyta</taxon>
        <taxon>Magnoliopsida</taxon>
        <taxon>eudicotyledons</taxon>
        <taxon>Gunneridae</taxon>
        <taxon>Pentapetalae</taxon>
        <taxon>rosids</taxon>
        <taxon>fabids</taxon>
        <taxon>Fabales</taxon>
        <taxon>Fabaceae</taxon>
        <taxon>Papilionoideae</taxon>
        <taxon>50 kb inversion clade</taxon>
        <taxon>NPAAA clade</taxon>
        <taxon>Hologalegina</taxon>
        <taxon>IRL clade</taxon>
        <taxon>Trifolieae</taxon>
        <taxon>Trifolium</taxon>
    </lineage>
</organism>
<dbReference type="GO" id="GO:0048544">
    <property type="term" value="P:recognition of pollen"/>
    <property type="evidence" value="ECO:0007669"/>
    <property type="project" value="InterPro"/>
</dbReference>
<dbReference type="PANTHER" id="PTHR32444">
    <property type="entry name" value="BULB-TYPE LECTIN DOMAIN-CONTAINING PROTEIN"/>
    <property type="match status" value="1"/>
</dbReference>
<sequence length="405" mass="45553">MDSGNLVLLGDDRNLTLWESFENPSDTFLPGMKMDTNLKLTSWKSVDDPGSGNFSFKMAEDNRFIILNRSEIFWESEEYGRLILDPNFDQFHDISSDVINLLTNFSVIQWEYQSGEGDLFVRWKQPKTNCSIYNVCGDFASCNDDDYELCKCLPGFDKGKGDSSLQDNKVGCIRRTSLSRARSDTPPAFLNLTMIKTGRPDVKVMADGEENCKSTCLEKYPLCQAYSYAPLTQRTLNPSTCWIWTHNLTTLKEDYTDGDDDRRLFALVDNSDIKPTPRTCEPCGTNIVPYPLSTGSNCGDLTYFKFSCNSSTGQLSFNTTDNVSYRVIRVVPNSRTFTIKVNSLNQYCDEGSDNTGNLKVSSPYSIIGNNFCSEHVDISWEPPSETGSSPRGKSKSSFYLILGEE</sequence>
<evidence type="ECO:0000259" key="6">
    <source>
        <dbReference type="Pfam" id="PF01453"/>
    </source>
</evidence>
<evidence type="ECO:0000256" key="4">
    <source>
        <dbReference type="SAM" id="MobiDB-lite"/>
    </source>
</evidence>
<dbReference type="Pfam" id="PF00954">
    <property type="entry name" value="S_locus_glycop"/>
    <property type="match status" value="1"/>
</dbReference>
<dbReference type="InterPro" id="IPR036426">
    <property type="entry name" value="Bulb-type_lectin_dom_sf"/>
</dbReference>
<evidence type="ECO:0008006" key="9">
    <source>
        <dbReference type="Google" id="ProtNLM"/>
    </source>
</evidence>
<evidence type="ECO:0000256" key="1">
    <source>
        <dbReference type="ARBA" id="ARBA00022729"/>
    </source>
</evidence>
<keyword evidence="3" id="KW-0325">Glycoprotein</keyword>
<feature type="domain" description="Bulb-type lectin" evidence="6">
    <location>
        <begin position="1"/>
        <end position="41"/>
    </location>
</feature>
<feature type="compositionally biased region" description="Polar residues" evidence="4">
    <location>
        <begin position="385"/>
        <end position="397"/>
    </location>
</feature>
<keyword evidence="8" id="KW-1185">Reference proteome</keyword>
<keyword evidence="1" id="KW-0732">Signal</keyword>
<dbReference type="Proteomes" id="UP000242715">
    <property type="component" value="Unassembled WGS sequence"/>
</dbReference>
<evidence type="ECO:0000313" key="7">
    <source>
        <dbReference type="EMBL" id="GAU39217.1"/>
    </source>
</evidence>
<accession>A0A2Z6P962</accession>
<feature type="region of interest" description="Disordered" evidence="4">
    <location>
        <begin position="381"/>
        <end position="405"/>
    </location>
</feature>
<dbReference type="InterPro" id="IPR000858">
    <property type="entry name" value="S_locus_glycoprot_dom"/>
</dbReference>
<dbReference type="AlphaFoldDB" id="A0A2Z6P962"/>
<protein>
    <recommendedName>
        <fullName evidence="9">Apple domain-containing protein</fullName>
    </recommendedName>
</protein>
<evidence type="ECO:0000313" key="8">
    <source>
        <dbReference type="Proteomes" id="UP000242715"/>
    </source>
</evidence>
<dbReference type="InterPro" id="IPR001480">
    <property type="entry name" value="Bulb-type_lectin_dom"/>
</dbReference>
<proteinExistence type="predicted"/>
<dbReference type="Pfam" id="PF01453">
    <property type="entry name" value="B_lectin"/>
    <property type="match status" value="1"/>
</dbReference>
<gene>
    <name evidence="7" type="ORF">TSUD_270600</name>
</gene>
<name>A0A2Z6P962_TRISU</name>
<reference evidence="8" key="1">
    <citation type="journal article" date="2017" name="Front. Plant Sci.">
        <title>Climate Clever Clovers: New Paradigm to Reduce the Environmental Footprint of Ruminants by Breeding Low Methanogenic Forages Utilizing Haplotype Variation.</title>
        <authorList>
            <person name="Kaur P."/>
            <person name="Appels R."/>
            <person name="Bayer P.E."/>
            <person name="Keeble-Gagnere G."/>
            <person name="Wang J."/>
            <person name="Hirakawa H."/>
            <person name="Shirasawa K."/>
            <person name="Vercoe P."/>
            <person name="Stefanova K."/>
            <person name="Durmic Z."/>
            <person name="Nichols P."/>
            <person name="Revell C."/>
            <person name="Isobe S.N."/>
            <person name="Edwards D."/>
            <person name="Erskine W."/>
        </authorList>
    </citation>
    <scope>NUCLEOTIDE SEQUENCE [LARGE SCALE GENOMIC DNA]</scope>
    <source>
        <strain evidence="8">cv. Daliak</strain>
    </source>
</reference>
<feature type="domain" description="S-locus glycoprotein" evidence="5">
    <location>
        <begin position="106"/>
        <end position="157"/>
    </location>
</feature>
<evidence type="ECO:0000256" key="2">
    <source>
        <dbReference type="ARBA" id="ARBA00023157"/>
    </source>
</evidence>
<keyword evidence="2" id="KW-1015">Disulfide bond</keyword>
<dbReference type="OrthoDB" id="1741851at2759"/>
<dbReference type="PANTHER" id="PTHR32444:SF235">
    <property type="entry name" value="OS01G0783900 PROTEIN"/>
    <property type="match status" value="1"/>
</dbReference>
<evidence type="ECO:0000256" key="3">
    <source>
        <dbReference type="ARBA" id="ARBA00023180"/>
    </source>
</evidence>
<evidence type="ECO:0000259" key="5">
    <source>
        <dbReference type="Pfam" id="PF00954"/>
    </source>
</evidence>